<name>A0AAD1RWD1_PELCU</name>
<feature type="compositionally biased region" description="Basic residues" evidence="1">
    <location>
        <begin position="123"/>
        <end position="132"/>
    </location>
</feature>
<evidence type="ECO:0000313" key="2">
    <source>
        <dbReference type="EMBL" id="CAH2282489.1"/>
    </source>
</evidence>
<proteinExistence type="predicted"/>
<evidence type="ECO:0000313" key="3">
    <source>
        <dbReference type="Proteomes" id="UP001295444"/>
    </source>
</evidence>
<sequence length="214" mass="24528">MAEAAEAGHHNEAVYDFQARLNRHFVKLWKELKRRLCQSSPLQGDNPLEQKLQLNSRPATQHPDSQPAPQRKKRSLETPRARHRQTMQSKLRPNPPSGHPHTRPRQGITNKPLRGGPYAVKQRSQHKQRHPNPRPLVGRLKPQQRLTPGAQQPEAGPDTGRDELTLKTSEALQRLLRIPEPCAQRTDKHRYLPAYHSRSTPPVGCWNQRLTVPL</sequence>
<feature type="region of interest" description="Disordered" evidence="1">
    <location>
        <begin position="55"/>
        <end position="163"/>
    </location>
</feature>
<keyword evidence="3" id="KW-1185">Reference proteome</keyword>
<reference evidence="2" key="1">
    <citation type="submission" date="2022-03" db="EMBL/GenBank/DDBJ databases">
        <authorList>
            <person name="Alioto T."/>
            <person name="Alioto T."/>
            <person name="Gomez Garrido J."/>
        </authorList>
    </citation>
    <scope>NUCLEOTIDE SEQUENCE</scope>
</reference>
<protein>
    <submittedName>
        <fullName evidence="2">Uncharacterized protein</fullName>
    </submittedName>
</protein>
<feature type="compositionally biased region" description="Polar residues" evidence="1">
    <location>
        <begin position="55"/>
        <end position="68"/>
    </location>
</feature>
<evidence type="ECO:0000256" key="1">
    <source>
        <dbReference type="SAM" id="MobiDB-lite"/>
    </source>
</evidence>
<dbReference type="Proteomes" id="UP001295444">
    <property type="component" value="Chromosome 04"/>
</dbReference>
<dbReference type="EMBL" id="OW240915">
    <property type="protein sequence ID" value="CAH2282489.1"/>
    <property type="molecule type" value="Genomic_DNA"/>
</dbReference>
<accession>A0AAD1RWD1</accession>
<dbReference type="AlphaFoldDB" id="A0AAD1RWD1"/>
<organism evidence="2 3">
    <name type="scientific">Pelobates cultripes</name>
    <name type="common">Western spadefoot toad</name>
    <dbReference type="NCBI Taxonomy" id="61616"/>
    <lineage>
        <taxon>Eukaryota</taxon>
        <taxon>Metazoa</taxon>
        <taxon>Chordata</taxon>
        <taxon>Craniata</taxon>
        <taxon>Vertebrata</taxon>
        <taxon>Euteleostomi</taxon>
        <taxon>Amphibia</taxon>
        <taxon>Batrachia</taxon>
        <taxon>Anura</taxon>
        <taxon>Pelobatoidea</taxon>
        <taxon>Pelobatidae</taxon>
        <taxon>Pelobates</taxon>
    </lineage>
</organism>
<gene>
    <name evidence="2" type="ORF">PECUL_23A053229</name>
</gene>